<protein>
    <submittedName>
        <fullName evidence="6">Uncharacterized protein</fullName>
    </submittedName>
</protein>
<dbReference type="GO" id="GO:0004502">
    <property type="term" value="F:kynurenine 3-monooxygenase activity"/>
    <property type="evidence" value="ECO:0007669"/>
    <property type="project" value="TreeGrafter"/>
</dbReference>
<evidence type="ECO:0000256" key="5">
    <source>
        <dbReference type="SAM" id="Phobius"/>
    </source>
</evidence>
<keyword evidence="4" id="KW-0560">Oxidoreductase</keyword>
<evidence type="ECO:0000313" key="7">
    <source>
        <dbReference type="Proteomes" id="UP000770717"/>
    </source>
</evidence>
<dbReference type="PANTHER" id="PTHR46028">
    <property type="entry name" value="KYNURENINE 3-MONOOXYGENASE"/>
    <property type="match status" value="1"/>
</dbReference>
<evidence type="ECO:0000313" key="6">
    <source>
        <dbReference type="EMBL" id="KAG9466058.1"/>
    </source>
</evidence>
<name>A0A8J6EBA0_ELECQ</name>
<dbReference type="Proteomes" id="UP000770717">
    <property type="component" value="Unassembled WGS sequence"/>
</dbReference>
<feature type="transmembrane region" description="Helical" evidence="5">
    <location>
        <begin position="20"/>
        <end position="42"/>
    </location>
</feature>
<keyword evidence="5" id="KW-0472">Membrane</keyword>
<organism evidence="6 7">
    <name type="scientific">Eleutherodactylus coqui</name>
    <name type="common">Puerto Rican coqui</name>
    <dbReference type="NCBI Taxonomy" id="57060"/>
    <lineage>
        <taxon>Eukaryota</taxon>
        <taxon>Metazoa</taxon>
        <taxon>Chordata</taxon>
        <taxon>Craniata</taxon>
        <taxon>Vertebrata</taxon>
        <taxon>Euteleostomi</taxon>
        <taxon>Amphibia</taxon>
        <taxon>Batrachia</taxon>
        <taxon>Anura</taxon>
        <taxon>Neobatrachia</taxon>
        <taxon>Hyloidea</taxon>
        <taxon>Eleutherodactylidae</taxon>
        <taxon>Eleutherodactylinae</taxon>
        <taxon>Eleutherodactylus</taxon>
        <taxon>Eleutherodactylus</taxon>
    </lineage>
</organism>
<evidence type="ECO:0000256" key="2">
    <source>
        <dbReference type="ARBA" id="ARBA00022630"/>
    </source>
</evidence>
<gene>
    <name evidence="6" type="ORF">GDO78_017280</name>
</gene>
<comment type="cofactor">
    <cofactor evidence="1">
        <name>FAD</name>
        <dbReference type="ChEBI" id="CHEBI:57692"/>
    </cofactor>
</comment>
<dbReference type="EMBL" id="WNTK01002409">
    <property type="protein sequence ID" value="KAG9466058.1"/>
    <property type="molecule type" value="Genomic_DNA"/>
</dbReference>
<dbReference type="PANTHER" id="PTHR46028:SF2">
    <property type="entry name" value="KYNURENINE 3-MONOOXYGENASE"/>
    <property type="match status" value="1"/>
</dbReference>
<comment type="caution">
    <text evidence="6">The sequence shown here is derived from an EMBL/GenBank/DDBJ whole genome shotgun (WGS) entry which is preliminary data.</text>
</comment>
<evidence type="ECO:0000256" key="3">
    <source>
        <dbReference type="ARBA" id="ARBA00022827"/>
    </source>
</evidence>
<evidence type="ECO:0000256" key="1">
    <source>
        <dbReference type="ARBA" id="ARBA00001974"/>
    </source>
</evidence>
<dbReference type="GO" id="GO:0070189">
    <property type="term" value="P:kynurenine metabolic process"/>
    <property type="evidence" value="ECO:0007669"/>
    <property type="project" value="TreeGrafter"/>
</dbReference>
<keyword evidence="2" id="KW-0285">Flavoprotein</keyword>
<dbReference type="GO" id="GO:0005741">
    <property type="term" value="C:mitochondrial outer membrane"/>
    <property type="evidence" value="ECO:0007669"/>
    <property type="project" value="TreeGrafter"/>
</dbReference>
<proteinExistence type="predicted"/>
<keyword evidence="7" id="KW-1185">Reference proteome</keyword>
<keyword evidence="5" id="KW-1133">Transmembrane helix</keyword>
<feature type="transmembrane region" description="Helical" evidence="5">
    <location>
        <begin position="54"/>
        <end position="76"/>
    </location>
</feature>
<dbReference type="OrthoDB" id="10053569at2759"/>
<sequence>MRSHVNSRWFLYRKYIDNTLHMLMPSTFIPLYSMVTFTRIRYHKVVLQWKWQNRVINAGLVTFGCIMTCWGTYLLIKYFPQIIKNETFTQLAFHFSTMRFQSPRNFKNFL</sequence>
<keyword evidence="3" id="KW-0274">FAD</keyword>
<evidence type="ECO:0000256" key="4">
    <source>
        <dbReference type="ARBA" id="ARBA00023002"/>
    </source>
</evidence>
<reference evidence="6" key="1">
    <citation type="thesis" date="2020" institute="ProQuest LLC" country="789 East Eisenhower Parkway, Ann Arbor, MI, USA">
        <title>Comparative Genomics and Chromosome Evolution.</title>
        <authorList>
            <person name="Mudd A.B."/>
        </authorList>
    </citation>
    <scope>NUCLEOTIDE SEQUENCE</scope>
    <source>
        <strain evidence="6">HN-11 Male</strain>
        <tissue evidence="6">Kidney and liver</tissue>
    </source>
</reference>
<keyword evidence="5" id="KW-0812">Transmembrane</keyword>
<accession>A0A8J6EBA0</accession>
<dbReference type="AlphaFoldDB" id="A0A8J6EBA0"/>